<name>A0A1B7Z1R7_9FLAO</name>
<evidence type="ECO:0000313" key="4">
    <source>
        <dbReference type="Proteomes" id="UP000092164"/>
    </source>
</evidence>
<dbReference type="EMBL" id="LZFP01000045">
    <property type="protein sequence ID" value="OBR36628.1"/>
    <property type="molecule type" value="Genomic_DNA"/>
</dbReference>
<feature type="domain" description="SMP-30/Gluconolactonase/LRE-like region" evidence="2">
    <location>
        <begin position="43"/>
        <end position="284"/>
    </location>
</feature>
<evidence type="ECO:0000259" key="2">
    <source>
        <dbReference type="Pfam" id="PF08450"/>
    </source>
</evidence>
<comment type="caution">
    <text evidence="3">The sequence shown here is derived from an EMBL/GenBank/DDBJ whole genome shotgun (WGS) entry which is preliminary data.</text>
</comment>
<dbReference type="STRING" id="1836467.BTR34_13510"/>
<dbReference type="PANTHER" id="PTHR47572">
    <property type="entry name" value="LIPOPROTEIN-RELATED"/>
    <property type="match status" value="1"/>
</dbReference>
<dbReference type="Pfam" id="PF08450">
    <property type="entry name" value="SGL"/>
    <property type="match status" value="1"/>
</dbReference>
<keyword evidence="1" id="KW-0378">Hydrolase</keyword>
<evidence type="ECO:0000313" key="3">
    <source>
        <dbReference type="EMBL" id="OBR36628.1"/>
    </source>
</evidence>
<dbReference type="OrthoDB" id="241638at2"/>
<dbReference type="Gene3D" id="2.120.10.30">
    <property type="entry name" value="TolB, C-terminal domain"/>
    <property type="match status" value="1"/>
</dbReference>
<dbReference type="AlphaFoldDB" id="A0A1B7Z1R7"/>
<keyword evidence="4" id="KW-1185">Reference proteome</keyword>
<dbReference type="InterPro" id="IPR013658">
    <property type="entry name" value="SGL"/>
</dbReference>
<protein>
    <submittedName>
        <fullName evidence="3">Gluconolactonase</fullName>
    </submittedName>
</protein>
<evidence type="ECO:0000256" key="1">
    <source>
        <dbReference type="ARBA" id="ARBA00022801"/>
    </source>
</evidence>
<organism evidence="3 4">
    <name type="scientific">Maribacter hydrothermalis</name>
    <dbReference type="NCBI Taxonomy" id="1836467"/>
    <lineage>
        <taxon>Bacteria</taxon>
        <taxon>Pseudomonadati</taxon>
        <taxon>Bacteroidota</taxon>
        <taxon>Flavobacteriia</taxon>
        <taxon>Flavobacteriales</taxon>
        <taxon>Flavobacteriaceae</taxon>
        <taxon>Maribacter</taxon>
    </lineage>
</organism>
<dbReference type="Proteomes" id="UP000092164">
    <property type="component" value="Unassembled WGS sequence"/>
</dbReference>
<dbReference type="GO" id="GO:0016787">
    <property type="term" value="F:hydrolase activity"/>
    <property type="evidence" value="ECO:0007669"/>
    <property type="project" value="UniProtKB-KW"/>
</dbReference>
<dbReference type="InterPro" id="IPR011042">
    <property type="entry name" value="6-blade_b-propeller_TolB-like"/>
</dbReference>
<dbReference type="RefSeq" id="WP_068486303.1">
    <property type="nucleotide sequence ID" value="NZ_CP018760.1"/>
</dbReference>
<accession>A0A1B7Z1R7</accession>
<proteinExistence type="predicted"/>
<gene>
    <name evidence="3" type="ORF">A9200_09400</name>
</gene>
<sequence>MKDTIQFFSSIIVLIFVNSCKAQTTSLVAENAKLVQIANEYSFTEGPASDQEGNVYFTDQPNDKIIKWNSSNNSLSVFKEPSGRANGLYFDHNGRLLAAADENNEIWRIDENGKVDTLITNFENKKLNGPNDLWVDLKGGIYFTDPYYQRSYWDRTTAELTNKNVYYILPNSNTVFIAATNLVQPNGIIGTPDGKTLYVADIGDQKTYAYTVTENGNLTDRKLFTTMGSDGMTIDNKGNIYLTGNGVTIFNSKGEKIHHIPINEEWTANVTFGGKNQDILFITAKGSIYTLQMNVTGVRYTY</sequence>
<dbReference type="InterPro" id="IPR051262">
    <property type="entry name" value="SMP-30/CGR1_Lactonase"/>
</dbReference>
<dbReference type="SUPFAM" id="SSF63829">
    <property type="entry name" value="Calcium-dependent phosphotriesterase"/>
    <property type="match status" value="1"/>
</dbReference>
<reference evidence="4" key="1">
    <citation type="submission" date="2016-06" db="EMBL/GenBank/DDBJ databases">
        <authorList>
            <person name="Zhan P."/>
        </authorList>
    </citation>
    <scope>NUCLEOTIDE SEQUENCE [LARGE SCALE GENOMIC DNA]</scope>
    <source>
        <strain evidence="4">T28</strain>
    </source>
</reference>
<dbReference type="KEGG" id="mart:BTR34_13510"/>
<dbReference type="PANTHER" id="PTHR47572:SF4">
    <property type="entry name" value="LACTONASE DRP35"/>
    <property type="match status" value="1"/>
</dbReference>